<evidence type="ECO:0000313" key="4">
    <source>
        <dbReference type="Proteomes" id="UP001281761"/>
    </source>
</evidence>
<dbReference type="PROSITE" id="PS51386">
    <property type="entry name" value="RINT1_TIP20"/>
    <property type="match status" value="1"/>
</dbReference>
<dbReference type="Proteomes" id="UP001281761">
    <property type="component" value="Unassembled WGS sequence"/>
</dbReference>
<keyword evidence="1" id="KW-0175">Coiled coil</keyword>
<evidence type="ECO:0000256" key="2">
    <source>
        <dbReference type="SAM" id="MobiDB-lite"/>
    </source>
</evidence>
<dbReference type="PANTHER" id="PTHR13520:SF0">
    <property type="entry name" value="RAD50-INTERACTING PROTEIN 1"/>
    <property type="match status" value="1"/>
</dbReference>
<gene>
    <name evidence="3" type="ORF">BLNAU_763</name>
</gene>
<dbReference type="InterPro" id="IPR007528">
    <property type="entry name" value="RINT1_Tip20"/>
</dbReference>
<feature type="compositionally biased region" description="Polar residues" evidence="2">
    <location>
        <begin position="242"/>
        <end position="258"/>
    </location>
</feature>
<name>A0ABQ9YKE3_9EUKA</name>
<evidence type="ECO:0000256" key="1">
    <source>
        <dbReference type="SAM" id="Coils"/>
    </source>
</evidence>
<sequence>MAAIFINSTLNSKKATPSDIKSLLDELQQNISIKESQQTSHDRQVQEGRNSALSELNSVKEELAKLETEKQTLTDSINEIKTSFEQVTELESPVHKLLPLLLEQKYLQLQQSIEHTCISIDSLLQTDSRKDRMTAIETLIDLVKLNSSANTLFPTSYLAKYSSKWLNDFTLKIQTLFSQDLVNIINATSFPDNAITHTSMPIPRNSLIIPSIGFGGKTKPKPTSNSTSQEESENVRDRRQIPNDTVQSNSLSNSDSQETDNSVISFITSLASTARLKPTLQILLQSIRNISVLLIQLQLAVPSIHSQTLPIPIQLFAEPIINKFYRLFANDTSSNDPTKPDVMFYEMNTILKRHQPFFVGEMTEILKESGWPDCDAWSLLVTTVLRPLQDKLKSDITSVFASYNITFTENQPQHETILQGTLLSSTYPPFLCKTIVHIVSEMMAFDDQLQTSLGIAPPSLNHLSFDSTANMSNTMSIFISMPEAFTHLIKIESRTALDRTKEIFADPSLQALACELPFDPFHTVRFAYLFHLLLNGLVKRHSHIISLGPAGAHLSLQYFEKVITPVLNQALKDIGIMSKATTMEAKTHKTSLPSTFYDQVNMIGYLPLSDELEEASKALNIKTLSQLPPYSTPLYVPRHSVLFTNSLEMLITMFRNISLQPDYVAFSADFHRINKTTGLVFDSTINELKAMQNVALKKIDDQIAQTFITMLKPHLMRPEQYQISKPPTSTTNSPLHVAVSAITSTLLTIQPYTIQPLFRHMWMAAASAIDTALYSSIILSPQFSFTPSGVLKLNADFTFITQSFSSFSKKPDTYFPYCRESVLLLSQSPNTLSQFLKMNEKGKERFLQDLDIVSITIIDATSVLTRYSSR</sequence>
<dbReference type="Pfam" id="PF04437">
    <property type="entry name" value="RINT1_TIP1"/>
    <property type="match status" value="2"/>
</dbReference>
<organism evidence="3 4">
    <name type="scientific">Blattamonas nauphoetae</name>
    <dbReference type="NCBI Taxonomy" id="2049346"/>
    <lineage>
        <taxon>Eukaryota</taxon>
        <taxon>Metamonada</taxon>
        <taxon>Preaxostyla</taxon>
        <taxon>Oxymonadida</taxon>
        <taxon>Blattamonas</taxon>
    </lineage>
</organism>
<reference evidence="3 4" key="1">
    <citation type="journal article" date="2022" name="bioRxiv">
        <title>Genomics of Preaxostyla Flagellates Illuminates Evolutionary Transitions and the Path Towards Mitochondrial Loss.</title>
        <authorList>
            <person name="Novak L.V.F."/>
            <person name="Treitli S.C."/>
            <person name="Pyrih J."/>
            <person name="Halakuc P."/>
            <person name="Pipaliya S.V."/>
            <person name="Vacek V."/>
            <person name="Brzon O."/>
            <person name="Soukal P."/>
            <person name="Eme L."/>
            <person name="Dacks J.B."/>
            <person name="Karnkowska A."/>
            <person name="Elias M."/>
            <person name="Hampl V."/>
        </authorList>
    </citation>
    <scope>NUCLEOTIDE SEQUENCE [LARGE SCALE GENOMIC DNA]</scope>
    <source>
        <strain evidence="3">NAU3</strain>
        <tissue evidence="3">Gut</tissue>
    </source>
</reference>
<comment type="caution">
    <text evidence="3">The sequence shown here is derived from an EMBL/GenBank/DDBJ whole genome shotgun (WGS) entry which is preliminary data.</text>
</comment>
<keyword evidence="4" id="KW-1185">Reference proteome</keyword>
<feature type="region of interest" description="Disordered" evidence="2">
    <location>
        <begin position="213"/>
        <end position="258"/>
    </location>
</feature>
<feature type="coiled-coil region" evidence="1">
    <location>
        <begin position="49"/>
        <end position="83"/>
    </location>
</feature>
<dbReference type="PANTHER" id="PTHR13520">
    <property type="entry name" value="RAD50-INTERACTING PROTEIN 1 RINT-1"/>
    <property type="match status" value="1"/>
</dbReference>
<evidence type="ECO:0000313" key="3">
    <source>
        <dbReference type="EMBL" id="KAK2964232.1"/>
    </source>
</evidence>
<accession>A0ABQ9YKE3</accession>
<dbReference type="EMBL" id="JARBJD010000003">
    <property type="protein sequence ID" value="KAK2964232.1"/>
    <property type="molecule type" value="Genomic_DNA"/>
</dbReference>
<proteinExistence type="predicted"/>
<protein>
    <submittedName>
        <fullName evidence="3">RAD50-interacting protein 1</fullName>
    </submittedName>
</protein>